<proteinExistence type="predicted"/>
<keyword evidence="1" id="KW-1133">Transmembrane helix</keyword>
<feature type="transmembrane region" description="Helical" evidence="1">
    <location>
        <begin position="301"/>
        <end position="321"/>
    </location>
</feature>
<organism evidence="2">
    <name type="scientific">Rhizobium leguminosarum bv. trifolii</name>
    <dbReference type="NCBI Taxonomy" id="386"/>
    <lineage>
        <taxon>Bacteria</taxon>
        <taxon>Pseudomonadati</taxon>
        <taxon>Pseudomonadota</taxon>
        <taxon>Alphaproteobacteria</taxon>
        <taxon>Hyphomicrobiales</taxon>
        <taxon>Rhizobiaceae</taxon>
        <taxon>Rhizobium/Agrobacterium group</taxon>
        <taxon>Rhizobium</taxon>
    </lineage>
</organism>
<dbReference type="AlphaFoldDB" id="A0A1C9I635"/>
<feature type="transmembrane region" description="Helical" evidence="1">
    <location>
        <begin position="198"/>
        <end position="227"/>
    </location>
</feature>
<feature type="transmembrane region" description="Helical" evidence="1">
    <location>
        <begin position="272"/>
        <end position="294"/>
    </location>
</feature>
<dbReference type="RefSeq" id="WP_245308482.1">
    <property type="nucleotide sequence ID" value="NZ_MAMO01000177.1"/>
</dbReference>
<feature type="transmembrane region" description="Helical" evidence="1">
    <location>
        <begin position="388"/>
        <end position="407"/>
    </location>
</feature>
<name>A0A1C9I635_RHILT</name>
<feature type="transmembrane region" description="Helical" evidence="1">
    <location>
        <begin position="23"/>
        <end position="41"/>
    </location>
</feature>
<feature type="transmembrane region" description="Helical" evidence="1">
    <location>
        <begin position="239"/>
        <end position="260"/>
    </location>
</feature>
<protein>
    <recommendedName>
        <fullName evidence="3">Transmembrane protein</fullName>
    </recommendedName>
</protein>
<evidence type="ECO:0008006" key="3">
    <source>
        <dbReference type="Google" id="ProtNLM"/>
    </source>
</evidence>
<evidence type="ECO:0000313" key="2">
    <source>
        <dbReference type="EMBL" id="AOO94385.1"/>
    </source>
</evidence>
<keyword evidence="1" id="KW-0812">Transmembrane</keyword>
<dbReference type="EMBL" id="KX492021">
    <property type="protein sequence ID" value="AOO94385.1"/>
    <property type="molecule type" value="Genomic_DNA"/>
</dbReference>
<feature type="transmembrane region" description="Helical" evidence="1">
    <location>
        <begin position="121"/>
        <end position="138"/>
    </location>
</feature>
<sequence>MQVELSINASQTQENCAKNKPLATWRIFSVIYFAALSIALLDFADARSFLGDIDDRMRELQIRQFFSANGRWYDLTLPMIAMPETYASPWSRLIDLPYMTIAAILAPLLGLEKSIPISFDIWPPVMLSIFCLLVAAIFRPQLRVSRALNYTIVVTSVFLMALAVWEFVPGRIDHHNMQIIGLLIMMAGLQRWDRAGGILVGAGTLICFVVSLEGLPFVTLGFLGLVLCFVFDVRGTRQVLFAAAVTILVLTLPAAFAFIGPSGILSMQCDAVSAPYILLAIGCSLSLATGTALLAKQTFNVKLIGLALPTAFVAAATAILFPRCLSGPYWMIDPLSKADWLDRVGQEHSFVYFLQQGQFFIVFMLAVLACIAIMALPAVIGGARKQHAGIAIMFAIAVASLVLTLLQTRNIRFAFAFIPLFLPLALELVTMSAADASGRLKQVRTLVAAAVILVLGTTAALRFIIPQQESHYDAIDYMAYSDCADQDFSVLSSQQPGRIAVPQGLALPVVFAAPDGFSVAAVPFHRASPGMKRMFEAFTSHASEVRRSALAPFDYVAVCRFPLSVDPREAPLYAELARGGSWPGLQRIPSPSKTDFQLFRIDHSSLR</sequence>
<evidence type="ECO:0000256" key="1">
    <source>
        <dbReference type="SAM" id="Phobius"/>
    </source>
</evidence>
<feature type="transmembrane region" description="Helical" evidence="1">
    <location>
        <begin position="359"/>
        <end position="381"/>
    </location>
</feature>
<keyword evidence="1" id="KW-0472">Membrane</keyword>
<reference evidence="2" key="2">
    <citation type="journal article" date="2016" name="Front. Microbiol.">
        <title>The Regulatory Protein RosR Affects Rhizobium leguminosarum bv. trifolii Protein Profiles, Cell Surface Properties, and Symbiosis with Clover.</title>
        <authorList>
            <person name="Rachwal K."/>
            <person name="Boguszewska A."/>
            <person name="Kopcinska J."/>
            <person name="Karas M."/>
            <person name="Tchorzewski M."/>
            <person name="Janczarek M."/>
        </authorList>
    </citation>
    <scope>NUCLEOTIDE SEQUENCE</scope>
    <source>
        <strain evidence="2">Rt24.2</strain>
    </source>
</reference>
<feature type="transmembrane region" description="Helical" evidence="1">
    <location>
        <begin position="446"/>
        <end position="465"/>
    </location>
</feature>
<feature type="transmembrane region" description="Helical" evidence="1">
    <location>
        <begin position="413"/>
        <end position="434"/>
    </location>
</feature>
<reference evidence="2" key="1">
    <citation type="journal article" date="2015" name="BMC Genomics">
        <title>Transcriptome profiling of a Rhizobium leguminosarum bv. trifolii rosR mutant reveals the role of the transcriptional regulator RosR in motility, synthesis of cell-surface components, and other cellular processes.</title>
        <authorList>
            <person name="Rachwal K."/>
            <person name="Matczynska E."/>
            <person name="Janczarek M."/>
        </authorList>
    </citation>
    <scope>NUCLEOTIDE SEQUENCE</scope>
    <source>
        <strain evidence="2">Rt24.2</strain>
    </source>
</reference>
<feature type="transmembrane region" description="Helical" evidence="1">
    <location>
        <begin position="150"/>
        <end position="168"/>
    </location>
</feature>
<accession>A0A1C9I635</accession>